<sequence>MGSAIGEIAELEKKVSVGRAVSLMVMDFFLSNLAMFILLSGATEHISVLSGISFSEVVSEMLVPSMYACISFSC</sequence>
<keyword evidence="1" id="KW-0472">Membrane</keyword>
<feature type="transmembrane region" description="Helical" evidence="1">
    <location>
        <begin position="20"/>
        <end position="39"/>
    </location>
</feature>
<protein>
    <submittedName>
        <fullName evidence="2">Uncharacterized protein</fullName>
    </submittedName>
</protein>
<gene>
    <name evidence="2" type="ORF">FZC83_07615</name>
</gene>
<reference evidence="2 3" key="1">
    <citation type="submission" date="2019-08" db="EMBL/GenBank/DDBJ databases">
        <title>Bacillus genomes from the desert of Cuatro Cienegas, Coahuila.</title>
        <authorList>
            <person name="Olmedo-Alvarez G."/>
        </authorList>
    </citation>
    <scope>NUCLEOTIDE SEQUENCE [LARGE SCALE GENOMIC DNA]</scope>
    <source>
        <strain evidence="2 3">CH108_3D</strain>
    </source>
</reference>
<keyword evidence="1" id="KW-0812">Transmembrane</keyword>
<evidence type="ECO:0000256" key="1">
    <source>
        <dbReference type="SAM" id="Phobius"/>
    </source>
</evidence>
<name>A0A5D4RU58_9BACI</name>
<evidence type="ECO:0000313" key="3">
    <source>
        <dbReference type="Proteomes" id="UP000322997"/>
    </source>
</evidence>
<dbReference type="EMBL" id="VTEQ01000002">
    <property type="protein sequence ID" value="TYS54807.1"/>
    <property type="molecule type" value="Genomic_DNA"/>
</dbReference>
<accession>A0A5D4RU58</accession>
<dbReference type="Proteomes" id="UP000322997">
    <property type="component" value="Unassembled WGS sequence"/>
</dbReference>
<dbReference type="AlphaFoldDB" id="A0A5D4RU58"/>
<dbReference type="RefSeq" id="WP_148984913.1">
    <property type="nucleotide sequence ID" value="NZ_JBNILK010000003.1"/>
</dbReference>
<keyword evidence="1" id="KW-1133">Transmembrane helix</keyword>
<proteinExistence type="predicted"/>
<organism evidence="2 3">
    <name type="scientific">Rossellomorea marisflavi</name>
    <dbReference type="NCBI Taxonomy" id="189381"/>
    <lineage>
        <taxon>Bacteria</taxon>
        <taxon>Bacillati</taxon>
        <taxon>Bacillota</taxon>
        <taxon>Bacilli</taxon>
        <taxon>Bacillales</taxon>
        <taxon>Bacillaceae</taxon>
        <taxon>Rossellomorea</taxon>
    </lineage>
</organism>
<evidence type="ECO:0000313" key="2">
    <source>
        <dbReference type="EMBL" id="TYS54807.1"/>
    </source>
</evidence>
<comment type="caution">
    <text evidence="2">The sequence shown here is derived from an EMBL/GenBank/DDBJ whole genome shotgun (WGS) entry which is preliminary data.</text>
</comment>